<gene>
    <name evidence="1" type="ORF">ATE48_05505</name>
</gene>
<reference evidence="1 2" key="1">
    <citation type="submission" date="2015-11" db="EMBL/GenBank/DDBJ databases">
        <title>Whole-Genome Sequence of Candidatus Oderbacter manganicum from the National Park Lower Oder Valley, Germany.</title>
        <authorList>
            <person name="Braun B."/>
            <person name="Liere K."/>
            <person name="Szewzyk U."/>
        </authorList>
    </citation>
    <scope>NUCLEOTIDE SEQUENCE [LARGE SCALE GENOMIC DNA]</scope>
    <source>
        <strain evidence="1 2">OTSz_A_272</strain>
    </source>
</reference>
<proteinExistence type="predicted"/>
<sequence length="64" mass="6638">MPTIEDGSINTTAVAPLGGPARVAIIDTGADTVIRIDDTYFITLKNVSGDGDNVITQADFVFGP</sequence>
<dbReference type="Proteomes" id="UP000092498">
    <property type="component" value="Chromosome"/>
</dbReference>
<dbReference type="KEGG" id="cbot:ATE48_05505"/>
<dbReference type="InParanoid" id="A0A1B1AFR3"/>
<name>A0A1B1AFR3_9PROT</name>
<dbReference type="EMBL" id="CP013244">
    <property type="protein sequence ID" value="ANP45409.1"/>
    <property type="molecule type" value="Genomic_DNA"/>
</dbReference>
<organism evidence="1 2">
    <name type="scientific">Candidatus Viadribacter manganicus</name>
    <dbReference type="NCBI Taxonomy" id="1759059"/>
    <lineage>
        <taxon>Bacteria</taxon>
        <taxon>Pseudomonadati</taxon>
        <taxon>Pseudomonadota</taxon>
        <taxon>Alphaproteobacteria</taxon>
        <taxon>Hyphomonadales</taxon>
        <taxon>Hyphomonadaceae</taxon>
        <taxon>Candidatus Viadribacter</taxon>
    </lineage>
</organism>
<accession>A0A1B1AFR3</accession>
<evidence type="ECO:0000313" key="1">
    <source>
        <dbReference type="EMBL" id="ANP45409.1"/>
    </source>
</evidence>
<keyword evidence="2" id="KW-1185">Reference proteome</keyword>
<dbReference type="RefSeq" id="WP_066768674.1">
    <property type="nucleotide sequence ID" value="NZ_CP013244.1"/>
</dbReference>
<dbReference type="AlphaFoldDB" id="A0A1B1AFR3"/>
<protein>
    <submittedName>
        <fullName evidence="1">Uncharacterized protein</fullName>
    </submittedName>
</protein>
<evidence type="ECO:0000313" key="2">
    <source>
        <dbReference type="Proteomes" id="UP000092498"/>
    </source>
</evidence>
<dbReference type="STRING" id="1759059.ATE48_05505"/>